<dbReference type="EMBL" id="MQVS01000006">
    <property type="protein sequence ID" value="OKL51598.1"/>
    <property type="molecule type" value="Genomic_DNA"/>
</dbReference>
<keyword evidence="3 9" id="KW-0813">Transport</keyword>
<keyword evidence="7 9" id="KW-1133">Transmembrane helix</keyword>
<protein>
    <submittedName>
        <fullName evidence="10">Sodium:alanine symporter family protein</fullName>
    </submittedName>
</protein>
<comment type="similarity">
    <text evidence="2 9">Belongs to the alanine or glycine:cation symporter (AGCS) (TC 2.A.25) family.</text>
</comment>
<dbReference type="AlphaFoldDB" id="A0A1Q5PVK4"/>
<keyword evidence="11" id="KW-1185">Reference proteome</keyword>
<feature type="transmembrane region" description="Helical" evidence="9">
    <location>
        <begin position="144"/>
        <end position="170"/>
    </location>
</feature>
<evidence type="ECO:0000313" key="11">
    <source>
        <dbReference type="Proteomes" id="UP000185612"/>
    </source>
</evidence>
<keyword evidence="8 9" id="KW-0472">Membrane</keyword>
<feature type="transmembrane region" description="Helical" evidence="9">
    <location>
        <begin position="299"/>
        <end position="323"/>
    </location>
</feature>
<evidence type="ECO:0000256" key="1">
    <source>
        <dbReference type="ARBA" id="ARBA00004651"/>
    </source>
</evidence>
<gene>
    <name evidence="10" type="ORF">BSZ40_07080</name>
</gene>
<keyword evidence="5 9" id="KW-0812">Transmembrane</keyword>
<evidence type="ECO:0000256" key="5">
    <source>
        <dbReference type="ARBA" id="ARBA00022692"/>
    </source>
</evidence>
<organism evidence="10 11">
    <name type="scientific">Buchananella hordeovulneris</name>
    <dbReference type="NCBI Taxonomy" id="52770"/>
    <lineage>
        <taxon>Bacteria</taxon>
        <taxon>Bacillati</taxon>
        <taxon>Actinomycetota</taxon>
        <taxon>Actinomycetes</taxon>
        <taxon>Actinomycetales</taxon>
        <taxon>Actinomycetaceae</taxon>
        <taxon>Buchananella</taxon>
    </lineage>
</organism>
<evidence type="ECO:0000313" key="10">
    <source>
        <dbReference type="EMBL" id="OKL51598.1"/>
    </source>
</evidence>
<dbReference type="InterPro" id="IPR001463">
    <property type="entry name" value="Na/Ala_symport"/>
</dbReference>
<feature type="transmembrane region" description="Helical" evidence="9">
    <location>
        <begin position="410"/>
        <end position="433"/>
    </location>
</feature>
<evidence type="ECO:0000256" key="4">
    <source>
        <dbReference type="ARBA" id="ARBA00022475"/>
    </source>
</evidence>
<evidence type="ECO:0000256" key="2">
    <source>
        <dbReference type="ARBA" id="ARBA00009261"/>
    </source>
</evidence>
<comment type="caution">
    <text evidence="10">The sequence shown here is derived from an EMBL/GenBank/DDBJ whole genome shotgun (WGS) entry which is preliminary data.</text>
</comment>
<dbReference type="GO" id="GO:0005283">
    <property type="term" value="F:amino acid:sodium symporter activity"/>
    <property type="evidence" value="ECO:0007669"/>
    <property type="project" value="InterPro"/>
</dbReference>
<dbReference type="OrthoDB" id="9806926at2"/>
<feature type="transmembrane region" description="Helical" evidence="9">
    <location>
        <begin position="12"/>
        <end position="32"/>
    </location>
</feature>
<sequence>MRAVLETINDYLYGYVLVALLVIVGIFCTLLTRGGQFTLLPDAVRSLVRSRRASHGITSFQAFAVGIASRVGIGNIAGVALALILGGPGALFWMWVVALVGMATSLAESVLAQLFKRRHPDGSYRGGPAFYMEHGLGSRTLGKVFAALFIFAVGLCVCMVQANTVAGIFAETHQVPTWGTGIFLMALVAPVVLGGVRSVARVTEWLAPSMALLYVAMVAVIIALHLPAVPGVFVNIFQGAFGWGEAAAGTTGGVLATVLHGARRGLFSNEAGLGTAPNAAGTATVAHPVSQGLIQSLGVFLDTIIVCTATGLAILVTGTSLAVDPKMGAVLTQQAVVSGLGQWTATPVAVIILVFAYSTLLGCYSYSQVNIDFLGHRRHLHLLNGVVVTVAAGLGSVLELKTVWALSDIALGLLGILNLVTILVLSPWVLALLRDYRAQRARGVAEPVFDAAASAGLPRLLPTDAWSRQADAG</sequence>
<dbReference type="FunFam" id="1.20.1740.10:FF:000004">
    <property type="entry name" value="Sodium:alanine symporter family protein"/>
    <property type="match status" value="1"/>
</dbReference>
<dbReference type="PANTHER" id="PTHR30330">
    <property type="entry name" value="AGSS FAMILY TRANSPORTER, SODIUM-ALANINE"/>
    <property type="match status" value="1"/>
</dbReference>
<feature type="transmembrane region" description="Helical" evidence="9">
    <location>
        <begin position="182"/>
        <end position="200"/>
    </location>
</feature>
<dbReference type="Pfam" id="PF01235">
    <property type="entry name" value="Na_Ala_symp"/>
    <property type="match status" value="1"/>
</dbReference>
<evidence type="ECO:0000256" key="7">
    <source>
        <dbReference type="ARBA" id="ARBA00022989"/>
    </source>
</evidence>
<accession>A0A1Q5PVK4</accession>
<dbReference type="InParanoid" id="A0A1Q5PVK4"/>
<evidence type="ECO:0000256" key="6">
    <source>
        <dbReference type="ARBA" id="ARBA00022847"/>
    </source>
</evidence>
<dbReference type="PROSITE" id="PS00873">
    <property type="entry name" value="NA_ALANINE_SYMP"/>
    <property type="match status" value="1"/>
</dbReference>
<feature type="transmembrane region" description="Helical" evidence="9">
    <location>
        <begin position="212"/>
        <end position="234"/>
    </location>
</feature>
<reference evidence="11" key="1">
    <citation type="submission" date="2016-12" db="EMBL/GenBank/DDBJ databases">
        <authorList>
            <person name="Meng X."/>
        </authorList>
    </citation>
    <scope>NUCLEOTIDE SEQUENCE [LARGE SCALE GENOMIC DNA]</scope>
    <source>
        <strain evidence="11">DSM 20732</strain>
    </source>
</reference>
<dbReference type="PANTHER" id="PTHR30330:SF1">
    <property type="entry name" value="AMINO-ACID CARRIER PROTEIN ALST"/>
    <property type="match status" value="1"/>
</dbReference>
<comment type="subcellular location">
    <subcellularLocation>
        <location evidence="1 9">Cell membrane</location>
        <topology evidence="1 9">Multi-pass membrane protein</topology>
    </subcellularLocation>
</comment>
<evidence type="ECO:0000256" key="9">
    <source>
        <dbReference type="RuleBase" id="RU363064"/>
    </source>
</evidence>
<dbReference type="GO" id="GO:0005886">
    <property type="term" value="C:plasma membrane"/>
    <property type="evidence" value="ECO:0007669"/>
    <property type="project" value="UniProtKB-SubCell"/>
</dbReference>
<dbReference type="Proteomes" id="UP000185612">
    <property type="component" value="Unassembled WGS sequence"/>
</dbReference>
<evidence type="ECO:0000256" key="8">
    <source>
        <dbReference type="ARBA" id="ARBA00023136"/>
    </source>
</evidence>
<feature type="transmembrane region" description="Helical" evidence="9">
    <location>
        <begin position="379"/>
        <end position="398"/>
    </location>
</feature>
<evidence type="ECO:0000256" key="3">
    <source>
        <dbReference type="ARBA" id="ARBA00022448"/>
    </source>
</evidence>
<feature type="transmembrane region" description="Helical" evidence="9">
    <location>
        <begin position="343"/>
        <end position="367"/>
    </location>
</feature>
<dbReference type="STRING" id="52770.BSZ40_07080"/>
<dbReference type="PRINTS" id="PR00175">
    <property type="entry name" value="NAALASMPORT"/>
</dbReference>
<keyword evidence="4 9" id="KW-1003">Cell membrane</keyword>
<keyword evidence="6 9" id="KW-0769">Symport</keyword>
<name>A0A1Q5PVK4_9ACTO</name>
<proteinExistence type="inferred from homology"/>
<dbReference type="RefSeq" id="WP_073824622.1">
    <property type="nucleotide sequence ID" value="NZ_MQVS01000006.1"/>
</dbReference>
<dbReference type="Gene3D" id="1.20.1740.10">
    <property type="entry name" value="Amino acid/polyamine transporter I"/>
    <property type="match status" value="1"/>
</dbReference>
<feature type="transmembrane region" description="Helical" evidence="9">
    <location>
        <begin position="240"/>
        <end position="259"/>
    </location>
</feature>
<dbReference type="NCBIfam" id="TIGR00835">
    <property type="entry name" value="agcS"/>
    <property type="match status" value="1"/>
</dbReference>